<dbReference type="InterPro" id="IPR036791">
    <property type="entry name" value="Ribosomal_bL9_C_sf"/>
</dbReference>
<keyword evidence="5 7" id="KW-0687">Ribonucleoprotein</keyword>
<evidence type="ECO:0000256" key="7">
    <source>
        <dbReference type="HAMAP-Rule" id="MF_00503"/>
    </source>
</evidence>
<dbReference type="InterPro" id="IPR020594">
    <property type="entry name" value="Ribosomal_bL9_bac/chp"/>
</dbReference>
<dbReference type="Gene3D" id="3.10.430.100">
    <property type="entry name" value="Ribosomal protein L9, C-terminal domain"/>
    <property type="match status" value="1"/>
</dbReference>
<evidence type="ECO:0000259" key="8">
    <source>
        <dbReference type="PROSITE" id="PS00651"/>
    </source>
</evidence>
<evidence type="ECO:0000256" key="4">
    <source>
        <dbReference type="ARBA" id="ARBA00022980"/>
    </source>
</evidence>
<evidence type="ECO:0000256" key="5">
    <source>
        <dbReference type="ARBA" id="ARBA00023274"/>
    </source>
</evidence>
<reference evidence="9 10" key="1">
    <citation type="submission" date="2016-04" db="EMBL/GenBank/DDBJ databases">
        <title>First whole genome shotgun sequence of the bacterium Enteractinococcus sp. strain UASWS1574.</title>
        <authorList>
            <person name="Crovadore J."/>
            <person name="Chablais R."/>
            <person name="Lefort F."/>
        </authorList>
    </citation>
    <scope>NUCLEOTIDE SEQUENCE [LARGE SCALE GENOMIC DNA]</scope>
    <source>
        <strain evidence="9 10">UASWS1574</strain>
    </source>
</reference>
<gene>
    <name evidence="7" type="primary">rplI</name>
    <name evidence="9" type="ORF">A6F49_05765</name>
</gene>
<accession>A0A1B7M264</accession>
<dbReference type="EMBL" id="LXEY01000010">
    <property type="protein sequence ID" value="OAV62664.1"/>
    <property type="molecule type" value="Genomic_DNA"/>
</dbReference>
<comment type="similarity">
    <text evidence="1 7">Belongs to the bacterial ribosomal protein bL9 family.</text>
</comment>
<evidence type="ECO:0000256" key="6">
    <source>
        <dbReference type="ARBA" id="ARBA00035292"/>
    </source>
</evidence>
<dbReference type="HAMAP" id="MF_00503">
    <property type="entry name" value="Ribosomal_bL9"/>
    <property type="match status" value="1"/>
</dbReference>
<dbReference type="AlphaFoldDB" id="A0A1B7M264"/>
<dbReference type="InterPro" id="IPR009027">
    <property type="entry name" value="Ribosomal_bL9/RNase_H1_N"/>
</dbReference>
<dbReference type="GO" id="GO:0005840">
    <property type="term" value="C:ribosome"/>
    <property type="evidence" value="ECO:0007669"/>
    <property type="project" value="UniProtKB-KW"/>
</dbReference>
<dbReference type="InterPro" id="IPR020070">
    <property type="entry name" value="Ribosomal_bL9_N"/>
</dbReference>
<comment type="caution">
    <text evidence="9">The sequence shown here is derived from an EMBL/GenBank/DDBJ whole genome shotgun (WGS) entry which is preliminary data.</text>
</comment>
<sequence length="154" mass="16386">MANQKVILTQEIPNLGSAGDVVEVRNGYARNYLIPRGEAVRWTRGAQQEVETLRAASAARTARTLEAAQAQAAQLAEAPISIQMQAGDNGRLFGSVTTASIAEAIKEAGKGDVDRRSIIGAGDIRALGTYPIQIRLHEDVLAEARVSVIPAPKK</sequence>
<dbReference type="Proteomes" id="UP000078292">
    <property type="component" value="Unassembled WGS sequence"/>
</dbReference>
<dbReference type="Pfam" id="PF01281">
    <property type="entry name" value="Ribosomal_L9_N"/>
    <property type="match status" value="1"/>
</dbReference>
<evidence type="ECO:0000256" key="1">
    <source>
        <dbReference type="ARBA" id="ARBA00010605"/>
    </source>
</evidence>
<evidence type="ECO:0000313" key="10">
    <source>
        <dbReference type="Proteomes" id="UP000078292"/>
    </source>
</evidence>
<dbReference type="RefSeq" id="WP_043055448.1">
    <property type="nucleotide sequence ID" value="NZ_LXEY01000010.1"/>
</dbReference>
<dbReference type="OrthoDB" id="9788336at2"/>
<evidence type="ECO:0000313" key="9">
    <source>
        <dbReference type="EMBL" id="OAV62664.1"/>
    </source>
</evidence>
<dbReference type="GO" id="GO:1990904">
    <property type="term" value="C:ribonucleoprotein complex"/>
    <property type="evidence" value="ECO:0007669"/>
    <property type="project" value="UniProtKB-KW"/>
</dbReference>
<name>A0A1B7M264_9MICC</name>
<comment type="function">
    <text evidence="7">Binds to the 23S rRNA.</text>
</comment>
<keyword evidence="2 7" id="KW-0699">rRNA-binding</keyword>
<keyword evidence="10" id="KW-1185">Reference proteome</keyword>
<dbReference type="InterPro" id="IPR020069">
    <property type="entry name" value="Ribosomal_bL9_C"/>
</dbReference>
<dbReference type="FunFam" id="3.40.5.10:FF:000003">
    <property type="entry name" value="50S ribosomal protein L9"/>
    <property type="match status" value="1"/>
</dbReference>
<feature type="domain" description="Ribosomal protein L9" evidence="8">
    <location>
        <begin position="16"/>
        <end position="43"/>
    </location>
</feature>
<protein>
    <recommendedName>
        <fullName evidence="6 7">Large ribosomal subunit protein bL9</fullName>
    </recommendedName>
</protein>
<evidence type="ECO:0000256" key="2">
    <source>
        <dbReference type="ARBA" id="ARBA00022730"/>
    </source>
</evidence>
<dbReference type="SUPFAM" id="SSF55658">
    <property type="entry name" value="L9 N-domain-like"/>
    <property type="match status" value="1"/>
</dbReference>
<dbReference type="GO" id="GO:0003735">
    <property type="term" value="F:structural constituent of ribosome"/>
    <property type="evidence" value="ECO:0007669"/>
    <property type="project" value="InterPro"/>
</dbReference>
<dbReference type="Pfam" id="PF03948">
    <property type="entry name" value="Ribosomal_L9_C"/>
    <property type="match status" value="1"/>
</dbReference>
<dbReference type="NCBIfam" id="TIGR00158">
    <property type="entry name" value="L9"/>
    <property type="match status" value="1"/>
</dbReference>
<dbReference type="STRING" id="1837282.A6F49_05765"/>
<dbReference type="PANTHER" id="PTHR21368">
    <property type="entry name" value="50S RIBOSOMAL PROTEIN L9"/>
    <property type="match status" value="1"/>
</dbReference>
<keyword evidence="4 7" id="KW-0689">Ribosomal protein</keyword>
<dbReference type="GO" id="GO:0019843">
    <property type="term" value="F:rRNA binding"/>
    <property type="evidence" value="ECO:0007669"/>
    <property type="project" value="UniProtKB-UniRule"/>
</dbReference>
<dbReference type="Gene3D" id="3.40.5.10">
    <property type="entry name" value="Ribosomal protein L9, N-terminal domain"/>
    <property type="match status" value="1"/>
</dbReference>
<dbReference type="SUPFAM" id="SSF55653">
    <property type="entry name" value="Ribosomal protein L9 C-domain"/>
    <property type="match status" value="1"/>
</dbReference>
<dbReference type="InterPro" id="IPR036935">
    <property type="entry name" value="Ribosomal_bL9_N_sf"/>
</dbReference>
<dbReference type="PROSITE" id="PS00651">
    <property type="entry name" value="RIBOSOMAL_L9"/>
    <property type="match status" value="1"/>
</dbReference>
<dbReference type="GO" id="GO:0006412">
    <property type="term" value="P:translation"/>
    <property type="evidence" value="ECO:0007669"/>
    <property type="project" value="UniProtKB-UniRule"/>
</dbReference>
<organism evidence="9 10">
    <name type="scientific">Enteractinococcus helveticum</name>
    <dbReference type="NCBI Taxonomy" id="1837282"/>
    <lineage>
        <taxon>Bacteria</taxon>
        <taxon>Bacillati</taxon>
        <taxon>Actinomycetota</taxon>
        <taxon>Actinomycetes</taxon>
        <taxon>Micrococcales</taxon>
        <taxon>Micrococcaceae</taxon>
    </lineage>
</organism>
<evidence type="ECO:0000256" key="3">
    <source>
        <dbReference type="ARBA" id="ARBA00022884"/>
    </source>
</evidence>
<proteinExistence type="inferred from homology"/>
<keyword evidence="3 7" id="KW-0694">RNA-binding</keyword>
<dbReference type="InterPro" id="IPR000244">
    <property type="entry name" value="Ribosomal_bL9"/>
</dbReference>